<dbReference type="GeneID" id="25560360"/>
<feature type="zinc finger region" description="C3H1-type" evidence="1">
    <location>
        <begin position="106"/>
        <end position="136"/>
    </location>
</feature>
<dbReference type="InterPro" id="IPR000571">
    <property type="entry name" value="Znf_CCCH"/>
</dbReference>
<keyword evidence="1" id="KW-0863">Zinc-finger</keyword>
<dbReference type="RefSeq" id="XP_013762831.1">
    <property type="nucleotide sequence ID" value="XM_013907377.1"/>
</dbReference>
<keyword evidence="1" id="KW-0862">Zinc</keyword>
<proteinExistence type="predicted"/>
<dbReference type="GO" id="GO:0008270">
    <property type="term" value="F:zinc ion binding"/>
    <property type="evidence" value="ECO:0007669"/>
    <property type="project" value="UniProtKB-KW"/>
</dbReference>
<reference evidence="3 4" key="1">
    <citation type="submission" date="2010-05" db="EMBL/GenBank/DDBJ databases">
        <title>The Genome Sequence of Thecamonas trahens ATCC 50062.</title>
        <authorList>
            <consortium name="The Broad Institute Genome Sequencing Platform"/>
            <person name="Russ C."/>
            <person name="Cuomo C."/>
            <person name="Shea T."/>
            <person name="Young S.K."/>
            <person name="Zeng Q."/>
            <person name="Koehrsen M."/>
            <person name="Haas B."/>
            <person name="Borodovsky M."/>
            <person name="Guigo R."/>
            <person name="Alvarado L."/>
            <person name="Berlin A."/>
            <person name="Bochicchio J."/>
            <person name="Borenstein D."/>
            <person name="Chapman S."/>
            <person name="Chen Z."/>
            <person name="Freedman E."/>
            <person name="Gellesch M."/>
            <person name="Goldberg J."/>
            <person name="Griggs A."/>
            <person name="Gujja S."/>
            <person name="Heilman E."/>
            <person name="Heiman D."/>
            <person name="Hepburn T."/>
            <person name="Howarth C."/>
            <person name="Jen D."/>
            <person name="Larson L."/>
            <person name="Mehta T."/>
            <person name="Park D."/>
            <person name="Pearson M."/>
            <person name="Roberts A."/>
            <person name="Saif S."/>
            <person name="Shenoy N."/>
            <person name="Sisk P."/>
            <person name="Stolte C."/>
            <person name="Sykes S."/>
            <person name="Thomson T."/>
            <person name="Walk T."/>
            <person name="White J."/>
            <person name="Yandava C."/>
            <person name="Burger G."/>
            <person name="Gray M.W."/>
            <person name="Holland P.W.H."/>
            <person name="King N."/>
            <person name="Lang F.B.F."/>
            <person name="Roger A.J."/>
            <person name="Ruiz-Trillo I."/>
            <person name="Lander E."/>
            <person name="Nusbaum C."/>
        </authorList>
    </citation>
    <scope>NUCLEOTIDE SEQUENCE [LARGE SCALE GENOMIC DNA]</scope>
    <source>
        <strain evidence="3 4">ATCC 50062</strain>
    </source>
</reference>
<evidence type="ECO:0000313" key="4">
    <source>
        <dbReference type="Proteomes" id="UP000054408"/>
    </source>
</evidence>
<name>A0A0L0D964_THETB</name>
<keyword evidence="1" id="KW-0479">Metal-binding</keyword>
<dbReference type="PROSITE" id="PS50103">
    <property type="entry name" value="ZF_C3H1"/>
    <property type="match status" value="1"/>
</dbReference>
<evidence type="ECO:0000259" key="2">
    <source>
        <dbReference type="PROSITE" id="PS50103"/>
    </source>
</evidence>
<dbReference type="EMBL" id="GL349434">
    <property type="protein sequence ID" value="KNC48780.1"/>
    <property type="molecule type" value="Genomic_DNA"/>
</dbReference>
<evidence type="ECO:0000256" key="1">
    <source>
        <dbReference type="PROSITE-ProRule" id="PRU00723"/>
    </source>
</evidence>
<organism evidence="3 4">
    <name type="scientific">Thecamonas trahens ATCC 50062</name>
    <dbReference type="NCBI Taxonomy" id="461836"/>
    <lineage>
        <taxon>Eukaryota</taxon>
        <taxon>Apusozoa</taxon>
        <taxon>Apusomonadida</taxon>
        <taxon>Apusomonadidae</taxon>
        <taxon>Thecamonas</taxon>
    </lineage>
</organism>
<evidence type="ECO:0000313" key="3">
    <source>
        <dbReference type="EMBL" id="KNC48780.1"/>
    </source>
</evidence>
<gene>
    <name evidence="3" type="ORF">AMSG_00558</name>
</gene>
<feature type="domain" description="C3H1-type" evidence="2">
    <location>
        <begin position="106"/>
        <end position="136"/>
    </location>
</feature>
<accession>A0A0L0D964</accession>
<dbReference type="AlphaFoldDB" id="A0A0L0D964"/>
<dbReference type="Proteomes" id="UP000054408">
    <property type="component" value="Unassembled WGS sequence"/>
</dbReference>
<keyword evidence="4" id="KW-1185">Reference proteome</keyword>
<sequence>MNTTAMVDGAVDAAQESVGGFADVADLSVDTLSNDFVWPRPRQGTKEKKDKYTTCTGEMSEVSEEEAHAFAVLEGGWGRMEAAEAAETFSFWARTNLRFPPWLAPFFSRAICGRFNHPAGRGCSTGQSCRFVHRCFLCSDGSHGLFFEPIACGPRRASSSSSASTSTLSLLTGPSPSLGFPPSSSSSATPLAVPGTNEGDSSYLCTTHSALVTLANRRGTTIDGLASGIAGYDIVALHMAVFRGEWADSAADGSSSTEAATTTVDSCTGAVISVPEQWARLWADVTAANPRQVVLVDADNQSHLLDELLCGEKYAAADTVLLLFVVMSKWKTSPKRGMLEEAAAHGQVAGQHARLVLSLGDSKDAADIMLTHHALALSRELPNATSLVVASHDGFASELVRILRASEPGRSVGQLTAFDPASVAEPSVVDGSQSAALATARDLLQVASVSAQPVGGSDGPLAVYEANLGHAFKSRFPEGYTTHRLRKLLEMAIKLGWMVMDGTSKAARYLITARGERAIARSGIDEATNAKSVADLVRNYGGQISFLSLQQLFPDSSEAMIELRVADALNAGTVRRGPYNTLVAEESNVEHSSPARPKGKAVTRTPMRAGLRRLREHPSRLWMWWSTRCARVEGRWPSRLWATSSRRGSAPMYTPRQCWQVCWMSASGREYCASG</sequence>
<protein>
    <recommendedName>
        <fullName evidence="2">C3H1-type domain-containing protein</fullName>
    </recommendedName>
</protein>